<feature type="non-terminal residue" evidence="2">
    <location>
        <position position="245"/>
    </location>
</feature>
<feature type="compositionally biased region" description="Basic and acidic residues" evidence="1">
    <location>
        <begin position="1"/>
        <end position="28"/>
    </location>
</feature>
<evidence type="ECO:0000313" key="2">
    <source>
        <dbReference type="EMBL" id="MCI09327.1"/>
    </source>
</evidence>
<feature type="region of interest" description="Disordered" evidence="1">
    <location>
        <begin position="1"/>
        <end position="43"/>
    </location>
</feature>
<gene>
    <name evidence="2" type="ORF">A2U01_0030412</name>
</gene>
<evidence type="ECO:0000313" key="3">
    <source>
        <dbReference type="Proteomes" id="UP000265520"/>
    </source>
</evidence>
<reference evidence="2 3" key="1">
    <citation type="journal article" date="2018" name="Front. Plant Sci.">
        <title>Red Clover (Trifolium pratense) and Zigzag Clover (T. medium) - A Picture of Genomic Similarities and Differences.</title>
        <authorList>
            <person name="Dluhosova J."/>
            <person name="Istvanek J."/>
            <person name="Nedelnik J."/>
            <person name="Repkova J."/>
        </authorList>
    </citation>
    <scope>NUCLEOTIDE SEQUENCE [LARGE SCALE GENOMIC DNA]</scope>
    <source>
        <strain evidence="3">cv. 10/8</strain>
        <tissue evidence="2">Leaf</tissue>
    </source>
</reference>
<accession>A0A392PCI1</accession>
<feature type="compositionally biased region" description="Polar residues" evidence="1">
    <location>
        <begin position="29"/>
        <end position="40"/>
    </location>
</feature>
<sequence length="245" mass="28000">MITGTKEHTPLPDPEAILKEGRKGEEVSLSKQQISMGDNQVNRDYHLKSTTQNTRETRPTISSAWRDGYTTTQMKAENAKSWNSAPSTCGRCRENDWAVKGELKQLIKIAHKTQESLNKSIADCWIRHEAILQLQASAQMEGLLTKAIQMTMIEMAKIHRVIQGQENVIKSLVHHVLQLTTSLETLQRGTRPKYTRDECKMLKTSTQEEDEEELNEIKALFKSQGLECDITLEEHTKALEDYYNQ</sequence>
<name>A0A392PCI1_9FABA</name>
<organism evidence="2 3">
    <name type="scientific">Trifolium medium</name>
    <dbReference type="NCBI Taxonomy" id="97028"/>
    <lineage>
        <taxon>Eukaryota</taxon>
        <taxon>Viridiplantae</taxon>
        <taxon>Streptophyta</taxon>
        <taxon>Embryophyta</taxon>
        <taxon>Tracheophyta</taxon>
        <taxon>Spermatophyta</taxon>
        <taxon>Magnoliopsida</taxon>
        <taxon>eudicotyledons</taxon>
        <taxon>Gunneridae</taxon>
        <taxon>Pentapetalae</taxon>
        <taxon>rosids</taxon>
        <taxon>fabids</taxon>
        <taxon>Fabales</taxon>
        <taxon>Fabaceae</taxon>
        <taxon>Papilionoideae</taxon>
        <taxon>50 kb inversion clade</taxon>
        <taxon>NPAAA clade</taxon>
        <taxon>Hologalegina</taxon>
        <taxon>IRL clade</taxon>
        <taxon>Trifolieae</taxon>
        <taxon>Trifolium</taxon>
    </lineage>
</organism>
<evidence type="ECO:0000256" key="1">
    <source>
        <dbReference type="SAM" id="MobiDB-lite"/>
    </source>
</evidence>
<keyword evidence="3" id="KW-1185">Reference proteome</keyword>
<comment type="caution">
    <text evidence="2">The sequence shown here is derived from an EMBL/GenBank/DDBJ whole genome shotgun (WGS) entry which is preliminary data.</text>
</comment>
<proteinExistence type="predicted"/>
<dbReference type="EMBL" id="LXQA010072248">
    <property type="protein sequence ID" value="MCI09327.1"/>
    <property type="molecule type" value="Genomic_DNA"/>
</dbReference>
<protein>
    <submittedName>
        <fullName evidence="2">Uncharacterized protein</fullName>
    </submittedName>
</protein>
<dbReference type="AlphaFoldDB" id="A0A392PCI1"/>
<dbReference type="Proteomes" id="UP000265520">
    <property type="component" value="Unassembled WGS sequence"/>
</dbReference>